<accession>A0AAV1APD0</accession>
<dbReference type="AlphaFoldDB" id="A0AAV1APD0"/>
<sequence length="96" mass="11118">MMKEDVVVVMNIILELQDSLKRCVKICDDEEDSPSLIPGSRMRKVEDEDEDYFENIREIQNKSCSRFIRENCAQLVETSIVKSLKHGLNKCNHDAT</sequence>
<dbReference type="EMBL" id="OX451740">
    <property type="protein sequence ID" value="CAI8612355.1"/>
    <property type="molecule type" value="Genomic_DNA"/>
</dbReference>
<evidence type="ECO:0000313" key="2">
    <source>
        <dbReference type="Proteomes" id="UP001157006"/>
    </source>
</evidence>
<keyword evidence="2" id="KW-1185">Reference proteome</keyword>
<evidence type="ECO:0000313" key="1">
    <source>
        <dbReference type="EMBL" id="CAI8612355.1"/>
    </source>
</evidence>
<reference evidence="1 2" key="1">
    <citation type="submission" date="2023-01" db="EMBL/GenBank/DDBJ databases">
        <authorList>
            <person name="Kreplak J."/>
        </authorList>
    </citation>
    <scope>NUCLEOTIDE SEQUENCE [LARGE SCALE GENOMIC DNA]</scope>
</reference>
<gene>
    <name evidence="1" type="ORF">VFH_V030440</name>
</gene>
<proteinExistence type="predicted"/>
<protein>
    <submittedName>
        <fullName evidence="1">Uncharacterized protein</fullName>
    </submittedName>
</protein>
<organism evidence="1 2">
    <name type="scientific">Vicia faba</name>
    <name type="common">Broad bean</name>
    <name type="synonym">Faba vulgaris</name>
    <dbReference type="NCBI Taxonomy" id="3906"/>
    <lineage>
        <taxon>Eukaryota</taxon>
        <taxon>Viridiplantae</taxon>
        <taxon>Streptophyta</taxon>
        <taxon>Embryophyta</taxon>
        <taxon>Tracheophyta</taxon>
        <taxon>Spermatophyta</taxon>
        <taxon>Magnoliopsida</taxon>
        <taxon>eudicotyledons</taxon>
        <taxon>Gunneridae</taxon>
        <taxon>Pentapetalae</taxon>
        <taxon>rosids</taxon>
        <taxon>fabids</taxon>
        <taxon>Fabales</taxon>
        <taxon>Fabaceae</taxon>
        <taxon>Papilionoideae</taxon>
        <taxon>50 kb inversion clade</taxon>
        <taxon>NPAAA clade</taxon>
        <taxon>Hologalegina</taxon>
        <taxon>IRL clade</taxon>
        <taxon>Fabeae</taxon>
        <taxon>Vicia</taxon>
    </lineage>
</organism>
<name>A0AAV1APD0_VICFA</name>
<dbReference type="Proteomes" id="UP001157006">
    <property type="component" value="Chromosome 5"/>
</dbReference>